<dbReference type="EMBL" id="JBHRZH010000056">
    <property type="protein sequence ID" value="MFC3766678.1"/>
    <property type="molecule type" value="Genomic_DNA"/>
</dbReference>
<keyword evidence="2" id="KW-1133">Transmembrane helix</keyword>
<protein>
    <submittedName>
        <fullName evidence="3">Sortase</fullName>
    </submittedName>
</protein>
<keyword evidence="2" id="KW-0812">Transmembrane</keyword>
<keyword evidence="1" id="KW-0378">Hydrolase</keyword>
<dbReference type="Gene3D" id="2.40.260.10">
    <property type="entry name" value="Sortase"/>
    <property type="match status" value="1"/>
</dbReference>
<dbReference type="Proteomes" id="UP001595699">
    <property type="component" value="Unassembled WGS sequence"/>
</dbReference>
<evidence type="ECO:0000313" key="4">
    <source>
        <dbReference type="Proteomes" id="UP001595699"/>
    </source>
</evidence>
<organism evidence="3 4">
    <name type="scientific">Tenggerimyces flavus</name>
    <dbReference type="NCBI Taxonomy" id="1708749"/>
    <lineage>
        <taxon>Bacteria</taxon>
        <taxon>Bacillati</taxon>
        <taxon>Actinomycetota</taxon>
        <taxon>Actinomycetes</taxon>
        <taxon>Propionibacteriales</taxon>
        <taxon>Nocardioidaceae</taxon>
        <taxon>Tenggerimyces</taxon>
    </lineage>
</organism>
<feature type="transmembrane region" description="Helical" evidence="2">
    <location>
        <begin position="252"/>
        <end position="270"/>
    </location>
</feature>
<proteinExistence type="predicted"/>
<evidence type="ECO:0000256" key="1">
    <source>
        <dbReference type="ARBA" id="ARBA00022801"/>
    </source>
</evidence>
<gene>
    <name evidence="3" type="ORF">ACFOUW_38025</name>
</gene>
<dbReference type="SUPFAM" id="SSF63817">
    <property type="entry name" value="Sortase"/>
    <property type="match status" value="1"/>
</dbReference>
<sequence length="281" mass="29842">MTATQTAEPSVVQVLLTLAALALWVVGYLVVIAPVQQDRAQQVLYSTFREQVALATAPIGGMIPPGAPVAVLEIPGVALREVVVEGTAASDLTSGPGHRRDTPLPGQVGVSILYGRGGTFGGPFGQVPVLRKGDRVTAVTGQGSFEYRVDGVRRTGDPLPQPLADGGARLTLVTAEGEGRFAEISRDETVYVDATLLDEAVPSPGGRPNLIPQPERAMQPDPSALVPLVLWLQALAMAMGLFVWARARWGRWQVWMVGAPVILALAWRATEYAAQLLPNLM</sequence>
<feature type="transmembrane region" description="Helical" evidence="2">
    <location>
        <begin position="224"/>
        <end position="246"/>
    </location>
</feature>
<evidence type="ECO:0000313" key="3">
    <source>
        <dbReference type="EMBL" id="MFC3766678.1"/>
    </source>
</evidence>
<comment type="caution">
    <text evidence="3">The sequence shown here is derived from an EMBL/GenBank/DDBJ whole genome shotgun (WGS) entry which is preliminary data.</text>
</comment>
<accession>A0ABV7YP74</accession>
<name>A0ABV7YP74_9ACTN</name>
<dbReference type="Pfam" id="PF04203">
    <property type="entry name" value="Sortase"/>
    <property type="match status" value="1"/>
</dbReference>
<dbReference type="InterPro" id="IPR005754">
    <property type="entry name" value="Sortase"/>
</dbReference>
<keyword evidence="2" id="KW-0472">Membrane</keyword>
<feature type="transmembrane region" description="Helical" evidence="2">
    <location>
        <begin position="12"/>
        <end position="35"/>
    </location>
</feature>
<dbReference type="InterPro" id="IPR023365">
    <property type="entry name" value="Sortase_dom-sf"/>
</dbReference>
<dbReference type="RefSeq" id="WP_205118277.1">
    <property type="nucleotide sequence ID" value="NZ_JAFBCM010000001.1"/>
</dbReference>
<evidence type="ECO:0000256" key="2">
    <source>
        <dbReference type="SAM" id="Phobius"/>
    </source>
</evidence>
<reference evidence="4" key="1">
    <citation type="journal article" date="2019" name="Int. J. Syst. Evol. Microbiol.">
        <title>The Global Catalogue of Microorganisms (GCM) 10K type strain sequencing project: providing services to taxonomists for standard genome sequencing and annotation.</title>
        <authorList>
            <consortium name="The Broad Institute Genomics Platform"/>
            <consortium name="The Broad Institute Genome Sequencing Center for Infectious Disease"/>
            <person name="Wu L."/>
            <person name="Ma J."/>
        </authorList>
    </citation>
    <scope>NUCLEOTIDE SEQUENCE [LARGE SCALE GENOMIC DNA]</scope>
    <source>
        <strain evidence="4">CGMCC 4.7241</strain>
    </source>
</reference>
<keyword evidence="4" id="KW-1185">Reference proteome</keyword>